<keyword evidence="6" id="KW-1133">Transmembrane helix</keyword>
<protein>
    <recommendedName>
        <fullName evidence="15">Sodium channel protein Nach</fullName>
    </recommendedName>
</protein>
<organism evidence="13 14">
    <name type="scientific">Iphiclides podalirius</name>
    <name type="common">scarce swallowtail</name>
    <dbReference type="NCBI Taxonomy" id="110791"/>
    <lineage>
        <taxon>Eukaryota</taxon>
        <taxon>Metazoa</taxon>
        <taxon>Ecdysozoa</taxon>
        <taxon>Arthropoda</taxon>
        <taxon>Hexapoda</taxon>
        <taxon>Insecta</taxon>
        <taxon>Pterygota</taxon>
        <taxon>Neoptera</taxon>
        <taxon>Endopterygota</taxon>
        <taxon>Lepidoptera</taxon>
        <taxon>Glossata</taxon>
        <taxon>Ditrysia</taxon>
        <taxon>Papilionoidea</taxon>
        <taxon>Papilionidae</taxon>
        <taxon>Papilioninae</taxon>
        <taxon>Iphiclides</taxon>
    </lineage>
</organism>
<keyword evidence="9" id="KW-0472">Membrane</keyword>
<sequence length="321" mass="37208">MTWQLGGLLDFTYNETFISNYIGKSDSFYENAENIITIMRDLAPSCEEMLLGCMWAGVRIDCKKLFTVQRTFRGHCCAFNYVLDYANATGIPKSTKPTTERQSHPGDFNGLNIIIDPLIEDYAYTSRIVHGIEILIFDSMHFADPNGGRMIQRIVEPDKAIYIQLQSVKQVATSEVRKYGPKTRKCLFHDERKEIFNDMYSYNACIVRCRIIAIQTICKCTPYFLPAGSDIPSCTLQQLPCLNKYQDKLRFIFPFGAERKEGLEMEFQDALYCPACYPDCEFINYKSKTFKIDLPQLYVDQGLKQYRMLEYVCLPYRISRK</sequence>
<evidence type="ECO:0000256" key="7">
    <source>
        <dbReference type="ARBA" id="ARBA00023053"/>
    </source>
</evidence>
<accession>A0ABN8I4Z8</accession>
<dbReference type="Gene3D" id="2.60.470.10">
    <property type="entry name" value="Acid-sensing ion channels like domains"/>
    <property type="match status" value="1"/>
</dbReference>
<gene>
    <name evidence="13" type="ORF">IPOD504_LOCUS5240</name>
</gene>
<dbReference type="EMBL" id="OW152828">
    <property type="protein sequence ID" value="CAH2045816.1"/>
    <property type="molecule type" value="Genomic_DNA"/>
</dbReference>
<evidence type="ECO:0000256" key="9">
    <source>
        <dbReference type="ARBA" id="ARBA00023136"/>
    </source>
</evidence>
<dbReference type="InterPro" id="IPR001873">
    <property type="entry name" value="ENaC"/>
</dbReference>
<evidence type="ECO:0000256" key="12">
    <source>
        <dbReference type="RuleBase" id="RU000679"/>
    </source>
</evidence>
<dbReference type="Pfam" id="PF00858">
    <property type="entry name" value="ASC"/>
    <property type="match status" value="1"/>
</dbReference>
<keyword evidence="7" id="KW-0915">Sodium</keyword>
<evidence type="ECO:0000256" key="11">
    <source>
        <dbReference type="ARBA" id="ARBA00023303"/>
    </source>
</evidence>
<keyword evidence="5 12" id="KW-0812">Transmembrane</keyword>
<evidence type="ECO:0008006" key="15">
    <source>
        <dbReference type="Google" id="ProtNLM"/>
    </source>
</evidence>
<evidence type="ECO:0000256" key="5">
    <source>
        <dbReference type="ARBA" id="ARBA00022692"/>
    </source>
</evidence>
<evidence type="ECO:0000313" key="13">
    <source>
        <dbReference type="EMBL" id="CAH2045816.1"/>
    </source>
</evidence>
<dbReference type="PANTHER" id="PTHR11690">
    <property type="entry name" value="AMILORIDE-SENSITIVE SODIUM CHANNEL-RELATED"/>
    <property type="match status" value="1"/>
</dbReference>
<keyword evidence="3 12" id="KW-0813">Transport</keyword>
<evidence type="ECO:0000313" key="14">
    <source>
        <dbReference type="Proteomes" id="UP000837857"/>
    </source>
</evidence>
<evidence type="ECO:0000256" key="2">
    <source>
        <dbReference type="ARBA" id="ARBA00007193"/>
    </source>
</evidence>
<comment type="similarity">
    <text evidence="2 12">Belongs to the amiloride-sensitive sodium channel (TC 1.A.6) family.</text>
</comment>
<keyword evidence="8 12" id="KW-0406">Ion transport</keyword>
<comment type="subcellular location">
    <subcellularLocation>
        <location evidence="1">Membrane</location>
        <topology evidence="1">Multi-pass membrane protein</topology>
    </subcellularLocation>
</comment>
<keyword evidence="4 12" id="KW-0894">Sodium channel</keyword>
<evidence type="ECO:0000256" key="8">
    <source>
        <dbReference type="ARBA" id="ARBA00023065"/>
    </source>
</evidence>
<evidence type="ECO:0000256" key="6">
    <source>
        <dbReference type="ARBA" id="ARBA00022989"/>
    </source>
</evidence>
<evidence type="ECO:0000256" key="1">
    <source>
        <dbReference type="ARBA" id="ARBA00004141"/>
    </source>
</evidence>
<evidence type="ECO:0000256" key="3">
    <source>
        <dbReference type="ARBA" id="ARBA00022448"/>
    </source>
</evidence>
<dbReference type="PANTHER" id="PTHR11690:SF253">
    <property type="entry name" value="PICKPOCKET 18-RELATED"/>
    <property type="match status" value="1"/>
</dbReference>
<evidence type="ECO:0000256" key="10">
    <source>
        <dbReference type="ARBA" id="ARBA00023201"/>
    </source>
</evidence>
<keyword evidence="14" id="KW-1185">Reference proteome</keyword>
<reference evidence="13" key="1">
    <citation type="submission" date="2022-03" db="EMBL/GenBank/DDBJ databases">
        <authorList>
            <person name="Martin H S."/>
        </authorList>
    </citation>
    <scope>NUCLEOTIDE SEQUENCE</scope>
</reference>
<dbReference type="Proteomes" id="UP000837857">
    <property type="component" value="Chromosome 16"/>
</dbReference>
<keyword evidence="10 12" id="KW-0739">Sodium transport</keyword>
<evidence type="ECO:0000256" key="4">
    <source>
        <dbReference type="ARBA" id="ARBA00022461"/>
    </source>
</evidence>
<keyword evidence="11 12" id="KW-0407">Ion channel</keyword>
<proteinExistence type="inferred from homology"/>
<name>A0ABN8I4Z8_9NEOP</name>
<feature type="non-terminal residue" evidence="13">
    <location>
        <position position="1"/>
    </location>
</feature>